<reference evidence="2" key="2">
    <citation type="submission" date="2022-01" db="EMBL/GenBank/DDBJ databases">
        <authorList>
            <person name="Yamashiro T."/>
            <person name="Shiraishi A."/>
            <person name="Satake H."/>
            <person name="Nakayama K."/>
        </authorList>
    </citation>
    <scope>NUCLEOTIDE SEQUENCE</scope>
</reference>
<protein>
    <submittedName>
        <fullName evidence="2">Uncharacterized protein</fullName>
    </submittedName>
</protein>
<feature type="compositionally biased region" description="Basic and acidic residues" evidence="1">
    <location>
        <begin position="69"/>
        <end position="86"/>
    </location>
</feature>
<comment type="caution">
    <text evidence="2">The sequence shown here is derived from an EMBL/GenBank/DDBJ whole genome shotgun (WGS) entry which is preliminary data.</text>
</comment>
<evidence type="ECO:0000313" key="2">
    <source>
        <dbReference type="EMBL" id="GJT66168.1"/>
    </source>
</evidence>
<keyword evidence="3" id="KW-1185">Reference proteome</keyword>
<gene>
    <name evidence="2" type="ORF">Tco_1017648</name>
</gene>
<dbReference type="Proteomes" id="UP001151760">
    <property type="component" value="Unassembled WGS sequence"/>
</dbReference>
<evidence type="ECO:0000313" key="3">
    <source>
        <dbReference type="Proteomes" id="UP001151760"/>
    </source>
</evidence>
<feature type="compositionally biased region" description="Low complexity" evidence="1">
    <location>
        <begin position="107"/>
        <end position="118"/>
    </location>
</feature>
<name>A0ABQ5FTH0_9ASTR</name>
<feature type="compositionally biased region" description="Basic and acidic residues" evidence="1">
    <location>
        <begin position="136"/>
        <end position="148"/>
    </location>
</feature>
<organism evidence="2 3">
    <name type="scientific">Tanacetum coccineum</name>
    <dbReference type="NCBI Taxonomy" id="301880"/>
    <lineage>
        <taxon>Eukaryota</taxon>
        <taxon>Viridiplantae</taxon>
        <taxon>Streptophyta</taxon>
        <taxon>Embryophyta</taxon>
        <taxon>Tracheophyta</taxon>
        <taxon>Spermatophyta</taxon>
        <taxon>Magnoliopsida</taxon>
        <taxon>eudicotyledons</taxon>
        <taxon>Gunneridae</taxon>
        <taxon>Pentapetalae</taxon>
        <taxon>asterids</taxon>
        <taxon>campanulids</taxon>
        <taxon>Asterales</taxon>
        <taxon>Asteraceae</taxon>
        <taxon>Asteroideae</taxon>
        <taxon>Anthemideae</taxon>
        <taxon>Anthemidinae</taxon>
        <taxon>Tanacetum</taxon>
    </lineage>
</organism>
<accession>A0ABQ5FTH0</accession>
<feature type="region of interest" description="Disordered" evidence="1">
    <location>
        <begin position="69"/>
        <end position="154"/>
    </location>
</feature>
<sequence>MEQEGKQQGPKYTIVSSDMDALREFDQKQTLFETLPKTKSFERNSKHKALYHVVMDSILEDEDAMDKGVADKLKKRKPNDADRDEGPPAGLDQELKRKKTSKETKPSNKAKSTGTSKGTTKEETGNTDEPPAVNVDLKDWFKKPERPPTLDPEWNVCKTVDNKPTQKWLSDLAIA</sequence>
<proteinExistence type="predicted"/>
<evidence type="ECO:0000256" key="1">
    <source>
        <dbReference type="SAM" id="MobiDB-lite"/>
    </source>
</evidence>
<dbReference type="EMBL" id="BQNB010017691">
    <property type="protein sequence ID" value="GJT66168.1"/>
    <property type="molecule type" value="Genomic_DNA"/>
</dbReference>
<reference evidence="2" key="1">
    <citation type="journal article" date="2022" name="Int. J. Mol. Sci.">
        <title>Draft Genome of Tanacetum Coccineum: Genomic Comparison of Closely Related Tanacetum-Family Plants.</title>
        <authorList>
            <person name="Yamashiro T."/>
            <person name="Shiraishi A."/>
            <person name="Nakayama K."/>
            <person name="Satake H."/>
        </authorList>
    </citation>
    <scope>NUCLEOTIDE SEQUENCE</scope>
</reference>